<feature type="non-terminal residue" evidence="2">
    <location>
        <position position="57"/>
    </location>
</feature>
<reference evidence="2" key="1">
    <citation type="submission" date="2012-04" db="EMBL/GenBank/DDBJ databases">
        <title>The Genome Sequence of Loa loa.</title>
        <authorList>
            <consortium name="The Broad Institute Genome Sequencing Platform"/>
            <consortium name="Broad Institute Genome Sequencing Center for Infectious Disease"/>
            <person name="Nutman T.B."/>
            <person name="Fink D.L."/>
            <person name="Russ C."/>
            <person name="Young S."/>
            <person name="Zeng Q."/>
            <person name="Gargeya S."/>
            <person name="Alvarado L."/>
            <person name="Berlin A."/>
            <person name="Chapman S.B."/>
            <person name="Chen Z."/>
            <person name="Freedman E."/>
            <person name="Gellesch M."/>
            <person name="Goldberg J."/>
            <person name="Griggs A."/>
            <person name="Gujja S."/>
            <person name="Heilman E.R."/>
            <person name="Heiman D."/>
            <person name="Howarth C."/>
            <person name="Mehta T."/>
            <person name="Neiman D."/>
            <person name="Pearson M."/>
            <person name="Roberts A."/>
            <person name="Saif S."/>
            <person name="Shea T."/>
            <person name="Shenoy N."/>
            <person name="Sisk P."/>
            <person name="Stolte C."/>
            <person name="Sykes S."/>
            <person name="White J."/>
            <person name="Yandava C."/>
            <person name="Haas B."/>
            <person name="Henn M.R."/>
            <person name="Nusbaum C."/>
            <person name="Birren B."/>
        </authorList>
    </citation>
    <scope>NUCLEOTIDE SEQUENCE [LARGE SCALE GENOMIC DNA]</scope>
</reference>
<accession>A0A1S0TFA8</accession>
<gene>
    <name evidence="2" type="ORF">LOAG_16123</name>
</gene>
<dbReference type="CTD" id="9953620"/>
<feature type="transmembrane region" description="Helical" evidence="1">
    <location>
        <begin position="29"/>
        <end position="54"/>
    </location>
</feature>
<dbReference type="RefSeq" id="XP_003151659.2">
    <property type="nucleotide sequence ID" value="XM_003151611.1"/>
</dbReference>
<name>A0A1S0TFA8_LOALO</name>
<keyword evidence="1" id="KW-1133">Transmembrane helix</keyword>
<organism evidence="2">
    <name type="scientific">Loa loa</name>
    <name type="common">Eye worm</name>
    <name type="synonym">Filaria loa</name>
    <dbReference type="NCBI Taxonomy" id="7209"/>
    <lineage>
        <taxon>Eukaryota</taxon>
        <taxon>Metazoa</taxon>
        <taxon>Ecdysozoa</taxon>
        <taxon>Nematoda</taxon>
        <taxon>Chromadorea</taxon>
        <taxon>Rhabditida</taxon>
        <taxon>Spirurina</taxon>
        <taxon>Spiruromorpha</taxon>
        <taxon>Filarioidea</taxon>
        <taxon>Onchocercidae</taxon>
        <taxon>Loa</taxon>
    </lineage>
</organism>
<evidence type="ECO:0000313" key="2">
    <source>
        <dbReference type="EMBL" id="EFO12410.2"/>
    </source>
</evidence>
<dbReference type="EMBL" id="JH716252">
    <property type="protein sequence ID" value="EFO12410.2"/>
    <property type="molecule type" value="Genomic_DNA"/>
</dbReference>
<evidence type="ECO:0000256" key="1">
    <source>
        <dbReference type="SAM" id="Phobius"/>
    </source>
</evidence>
<dbReference type="GeneID" id="9953620"/>
<sequence>MRSYIRRTWTSGYHSYTRRAYKSKCHTHTLLKAVNSIHLGETLATMAIFLLILLDGI</sequence>
<dbReference type="KEGG" id="loa:LOAG_16123"/>
<keyword evidence="1" id="KW-0472">Membrane</keyword>
<dbReference type="AlphaFoldDB" id="A0A1S0TFA8"/>
<keyword evidence="1" id="KW-0812">Transmembrane</keyword>
<protein>
    <submittedName>
        <fullName evidence="2">Uncharacterized protein</fullName>
    </submittedName>
</protein>
<dbReference type="InParanoid" id="A0A1S0TFA8"/>
<proteinExistence type="predicted"/>